<proteinExistence type="predicted"/>
<gene>
    <name evidence="3" type="ORF">MNBD_NITROSPIRAE01-1862</name>
</gene>
<dbReference type="InterPro" id="IPR026352">
    <property type="entry name" value="Nanowire_3heme"/>
</dbReference>
<sequence>MTWAKGLKKKWFTGVLLVIFSLISVYSCARQAKSETAMPAAASQDEAVVVAQAKAPMQVEEKELATGGGEKRSLVAPRPETGLPVFENPSRMPTPGPPFNKENTNPEVVMQDIPKEATGLEDWVKAFKEDKINPHESLDLDKKHVPPLKFDVEIPAVGSMPNVIFPHEPHTYWLDCTNCHPGIFMMKKGGNPISMVKIVNGEFCGRCHGRVAFPIANCTRCHVKPKEEASAKPIKADDKK</sequence>
<dbReference type="PROSITE" id="PS51257">
    <property type="entry name" value="PROKAR_LIPOPROTEIN"/>
    <property type="match status" value="1"/>
</dbReference>
<dbReference type="EMBL" id="UOGF01000081">
    <property type="protein sequence ID" value="VAX32031.1"/>
    <property type="molecule type" value="Genomic_DNA"/>
</dbReference>
<accession>A0A3B1CZM5</accession>
<dbReference type="InterPro" id="IPR029467">
    <property type="entry name" value="Cyt_c7-like"/>
</dbReference>
<organism evidence="3">
    <name type="scientific">hydrothermal vent metagenome</name>
    <dbReference type="NCBI Taxonomy" id="652676"/>
    <lineage>
        <taxon>unclassified sequences</taxon>
        <taxon>metagenomes</taxon>
        <taxon>ecological metagenomes</taxon>
    </lineage>
</organism>
<feature type="domain" description="Cytochrome c7-like" evidence="2">
    <location>
        <begin position="163"/>
        <end position="222"/>
    </location>
</feature>
<feature type="region of interest" description="Disordered" evidence="1">
    <location>
        <begin position="62"/>
        <end position="105"/>
    </location>
</feature>
<dbReference type="Gene3D" id="3.90.10.10">
    <property type="entry name" value="Cytochrome C3"/>
    <property type="match status" value="1"/>
</dbReference>
<evidence type="ECO:0000256" key="1">
    <source>
        <dbReference type="SAM" id="MobiDB-lite"/>
    </source>
</evidence>
<dbReference type="SUPFAM" id="SSF48695">
    <property type="entry name" value="Multiheme cytochromes"/>
    <property type="match status" value="1"/>
</dbReference>
<protein>
    <recommendedName>
        <fullName evidence="2">Cytochrome c7-like domain-containing protein</fullName>
    </recommendedName>
</protein>
<dbReference type="AlphaFoldDB" id="A0A3B1CZM5"/>
<dbReference type="InterPro" id="IPR036280">
    <property type="entry name" value="Multihaem_cyt_sf"/>
</dbReference>
<dbReference type="NCBIfam" id="TIGR04257">
    <property type="entry name" value="nanowire_3heme"/>
    <property type="match status" value="1"/>
</dbReference>
<reference evidence="3" key="1">
    <citation type="submission" date="2018-06" db="EMBL/GenBank/DDBJ databases">
        <authorList>
            <person name="Zhirakovskaya E."/>
        </authorList>
    </citation>
    <scope>NUCLEOTIDE SEQUENCE</scope>
</reference>
<feature type="compositionally biased region" description="Basic and acidic residues" evidence="1">
    <location>
        <begin position="62"/>
        <end position="73"/>
    </location>
</feature>
<name>A0A3B1CZM5_9ZZZZ</name>
<dbReference type="Pfam" id="PF14522">
    <property type="entry name" value="Cytochrome_C7"/>
    <property type="match status" value="1"/>
</dbReference>
<evidence type="ECO:0000313" key="3">
    <source>
        <dbReference type="EMBL" id="VAX32031.1"/>
    </source>
</evidence>
<evidence type="ECO:0000259" key="2">
    <source>
        <dbReference type="Pfam" id="PF14522"/>
    </source>
</evidence>